<dbReference type="Proteomes" id="UP000887013">
    <property type="component" value="Unassembled WGS sequence"/>
</dbReference>
<evidence type="ECO:0000259" key="3">
    <source>
        <dbReference type="Pfam" id="PF17919"/>
    </source>
</evidence>
<dbReference type="SUPFAM" id="SSF56672">
    <property type="entry name" value="DNA/RNA polymerases"/>
    <property type="match status" value="1"/>
</dbReference>
<dbReference type="AlphaFoldDB" id="A0A8X6U4L0"/>
<dbReference type="Gene3D" id="3.30.70.270">
    <property type="match status" value="1"/>
</dbReference>
<keyword evidence="5" id="KW-1185">Reference proteome</keyword>
<keyword evidence="2" id="KW-0511">Multifunctional enzyme</keyword>
<comment type="caution">
    <text evidence="4">The sequence shown here is derived from an EMBL/GenBank/DDBJ whole genome shotgun (WGS) entry which is preliminary data.</text>
</comment>
<name>A0A8X6U4L0_NEPPI</name>
<evidence type="ECO:0000256" key="1">
    <source>
        <dbReference type="ARBA" id="ARBA00012493"/>
    </source>
</evidence>
<sequence length="205" mass="23396">MNPHVVGYLEHIISDEGVRTDPEKISAVKNWSLPEDVHQLQSFLGLCTYYRKFVKGFSSVARPLHKLTEDKQKFLWTDECEESFRQLKEALTSSPLLAYPQPDKLFILDTDAIKESAGAVLSQEIDDRECVIAESMEERSAIVVPSLCIKESYSRLDEMLRRQCTGKTVTPSPIVMLKYYWYLPLARETTAASFSDLLTKRLGIN</sequence>
<dbReference type="PANTHER" id="PTHR37984">
    <property type="entry name" value="PROTEIN CBG26694"/>
    <property type="match status" value="1"/>
</dbReference>
<dbReference type="PANTHER" id="PTHR37984:SF5">
    <property type="entry name" value="PROTEIN NYNRIN-LIKE"/>
    <property type="match status" value="1"/>
</dbReference>
<accession>A0A8X6U4L0</accession>
<dbReference type="OrthoDB" id="6428789at2759"/>
<evidence type="ECO:0000256" key="2">
    <source>
        <dbReference type="ARBA" id="ARBA00023268"/>
    </source>
</evidence>
<dbReference type="InterPro" id="IPR043502">
    <property type="entry name" value="DNA/RNA_pol_sf"/>
</dbReference>
<dbReference type="Pfam" id="PF17919">
    <property type="entry name" value="RT_RNaseH_2"/>
    <property type="match status" value="1"/>
</dbReference>
<proteinExistence type="predicted"/>
<dbReference type="InterPro" id="IPR043128">
    <property type="entry name" value="Rev_trsase/Diguanyl_cyclase"/>
</dbReference>
<feature type="domain" description="Reverse transcriptase/retrotransposon-derived protein RNase H-like" evidence="3">
    <location>
        <begin position="76"/>
        <end position="133"/>
    </location>
</feature>
<evidence type="ECO:0000313" key="4">
    <source>
        <dbReference type="EMBL" id="GFT79780.1"/>
    </source>
</evidence>
<evidence type="ECO:0000313" key="5">
    <source>
        <dbReference type="Proteomes" id="UP000887013"/>
    </source>
</evidence>
<dbReference type="FunFam" id="3.30.70.270:FF:000020">
    <property type="entry name" value="Transposon Tf2-6 polyprotein-like Protein"/>
    <property type="match status" value="1"/>
</dbReference>
<dbReference type="EMBL" id="BMAW01022841">
    <property type="protein sequence ID" value="GFT79780.1"/>
    <property type="molecule type" value="Genomic_DNA"/>
</dbReference>
<gene>
    <name evidence="4" type="primary">pol</name>
    <name evidence="4" type="ORF">NPIL_673111</name>
</gene>
<organism evidence="4 5">
    <name type="scientific">Nephila pilipes</name>
    <name type="common">Giant wood spider</name>
    <name type="synonym">Nephila maculata</name>
    <dbReference type="NCBI Taxonomy" id="299642"/>
    <lineage>
        <taxon>Eukaryota</taxon>
        <taxon>Metazoa</taxon>
        <taxon>Ecdysozoa</taxon>
        <taxon>Arthropoda</taxon>
        <taxon>Chelicerata</taxon>
        <taxon>Arachnida</taxon>
        <taxon>Araneae</taxon>
        <taxon>Araneomorphae</taxon>
        <taxon>Entelegynae</taxon>
        <taxon>Araneoidea</taxon>
        <taxon>Nephilidae</taxon>
        <taxon>Nephila</taxon>
    </lineage>
</organism>
<dbReference type="InterPro" id="IPR050951">
    <property type="entry name" value="Retrovirus_Pol_polyprotein"/>
</dbReference>
<dbReference type="EC" id="2.7.7.49" evidence="1"/>
<protein>
    <recommendedName>
        <fullName evidence="1">RNA-directed DNA polymerase</fullName>
        <ecNumber evidence="1">2.7.7.49</ecNumber>
    </recommendedName>
</protein>
<reference evidence="4" key="1">
    <citation type="submission" date="2020-08" db="EMBL/GenBank/DDBJ databases">
        <title>Multicomponent nature underlies the extraordinary mechanical properties of spider dragline silk.</title>
        <authorList>
            <person name="Kono N."/>
            <person name="Nakamura H."/>
            <person name="Mori M."/>
            <person name="Yoshida Y."/>
            <person name="Ohtoshi R."/>
            <person name="Malay A.D."/>
            <person name="Moran D.A.P."/>
            <person name="Tomita M."/>
            <person name="Numata K."/>
            <person name="Arakawa K."/>
        </authorList>
    </citation>
    <scope>NUCLEOTIDE SEQUENCE</scope>
</reference>
<dbReference type="InterPro" id="IPR041577">
    <property type="entry name" value="RT_RNaseH_2"/>
</dbReference>
<dbReference type="GO" id="GO:0003964">
    <property type="term" value="F:RNA-directed DNA polymerase activity"/>
    <property type="evidence" value="ECO:0007669"/>
    <property type="project" value="UniProtKB-EC"/>
</dbReference>